<feature type="compositionally biased region" description="Low complexity" evidence="1">
    <location>
        <begin position="18"/>
        <end position="39"/>
    </location>
</feature>
<proteinExistence type="predicted"/>
<dbReference type="AlphaFoldDB" id="A0A392S621"/>
<evidence type="ECO:0000256" key="1">
    <source>
        <dbReference type="SAM" id="MobiDB-lite"/>
    </source>
</evidence>
<feature type="non-terminal residue" evidence="2">
    <location>
        <position position="94"/>
    </location>
</feature>
<organism evidence="2 3">
    <name type="scientific">Trifolium medium</name>
    <dbReference type="NCBI Taxonomy" id="97028"/>
    <lineage>
        <taxon>Eukaryota</taxon>
        <taxon>Viridiplantae</taxon>
        <taxon>Streptophyta</taxon>
        <taxon>Embryophyta</taxon>
        <taxon>Tracheophyta</taxon>
        <taxon>Spermatophyta</taxon>
        <taxon>Magnoliopsida</taxon>
        <taxon>eudicotyledons</taxon>
        <taxon>Gunneridae</taxon>
        <taxon>Pentapetalae</taxon>
        <taxon>rosids</taxon>
        <taxon>fabids</taxon>
        <taxon>Fabales</taxon>
        <taxon>Fabaceae</taxon>
        <taxon>Papilionoideae</taxon>
        <taxon>50 kb inversion clade</taxon>
        <taxon>NPAAA clade</taxon>
        <taxon>Hologalegina</taxon>
        <taxon>IRL clade</taxon>
        <taxon>Trifolieae</taxon>
        <taxon>Trifolium</taxon>
    </lineage>
</organism>
<evidence type="ECO:0000313" key="3">
    <source>
        <dbReference type="Proteomes" id="UP000265520"/>
    </source>
</evidence>
<feature type="region of interest" description="Disordered" evidence="1">
    <location>
        <begin position="16"/>
        <end position="40"/>
    </location>
</feature>
<reference evidence="2 3" key="1">
    <citation type="journal article" date="2018" name="Front. Plant Sci.">
        <title>Red Clover (Trifolium pratense) and Zigzag Clover (T. medium) - A Picture of Genomic Similarities and Differences.</title>
        <authorList>
            <person name="Dluhosova J."/>
            <person name="Istvanek J."/>
            <person name="Nedelnik J."/>
            <person name="Repkova J."/>
        </authorList>
    </citation>
    <scope>NUCLEOTIDE SEQUENCE [LARGE SCALE GENOMIC DNA]</scope>
    <source>
        <strain evidence="3">cv. 10/8</strain>
        <tissue evidence="2">Leaf</tissue>
    </source>
</reference>
<keyword evidence="3" id="KW-1185">Reference proteome</keyword>
<sequence>SDGSFNRDGYCQEIYQYDPSISDSGSSSDDSSDVGSPDIYDITPISSFTGNEIVPYHPSANSCLEEEMDCWSSYTTEEDVRHYRDNNEMYDGED</sequence>
<dbReference type="EMBL" id="LXQA010330022">
    <property type="protein sequence ID" value="MCI44393.1"/>
    <property type="molecule type" value="Genomic_DNA"/>
</dbReference>
<dbReference type="Proteomes" id="UP000265520">
    <property type="component" value="Unassembled WGS sequence"/>
</dbReference>
<comment type="caution">
    <text evidence="2">The sequence shown here is derived from an EMBL/GenBank/DDBJ whole genome shotgun (WGS) entry which is preliminary data.</text>
</comment>
<feature type="non-terminal residue" evidence="2">
    <location>
        <position position="1"/>
    </location>
</feature>
<evidence type="ECO:0000313" key="2">
    <source>
        <dbReference type="EMBL" id="MCI44393.1"/>
    </source>
</evidence>
<accession>A0A392S621</accession>
<name>A0A392S621_9FABA</name>
<protein>
    <submittedName>
        <fullName evidence="2">Uncharacterized protein</fullName>
    </submittedName>
</protein>